<proteinExistence type="predicted"/>
<accession>A0A9W8ZM71</accession>
<keyword evidence="2" id="KW-1185">Reference proteome</keyword>
<dbReference type="EMBL" id="JAPEVA010000005">
    <property type="protein sequence ID" value="KAJ4411465.1"/>
    <property type="molecule type" value="Genomic_DNA"/>
</dbReference>
<dbReference type="OrthoDB" id="3788568at2759"/>
<comment type="caution">
    <text evidence="1">The sequence shown here is derived from an EMBL/GenBank/DDBJ whole genome shotgun (WGS) entry which is preliminary data.</text>
</comment>
<evidence type="ECO:0000313" key="1">
    <source>
        <dbReference type="EMBL" id="KAJ4411465.1"/>
    </source>
</evidence>
<protein>
    <submittedName>
        <fullName evidence="1">Uncharacterized protein</fullName>
    </submittedName>
</protein>
<dbReference type="Proteomes" id="UP001140510">
    <property type="component" value="Unassembled WGS sequence"/>
</dbReference>
<dbReference type="AlphaFoldDB" id="A0A9W8ZM71"/>
<sequence length="265" mass="30356">MYGRPVDAQPQSPLLGLPAELRLLICSDMTLLPSTIDWNGAFFSCRQLHNDMLDQLDPNNSTYNFPCVRSGAVQPVFGWIRSLTCTIELKWGWRVDRIDFKQLYSLHLDELQLLHTGEPHEHRRYPVIEIPYGDLTTFGPPVLTTPSGQLQPIGANVDMIINCKNITLTLEQIAIDNGTRDKQTTYEVAFKGTDKMYLFTVIQNKEGQQVERSYTFDTRFEAPTPLPLHKPWDEEDLKKPKDNTCSNYDCDTEMDELQKTLCVVL</sequence>
<organism evidence="1 2">
    <name type="scientific">Didymella pomorum</name>
    <dbReference type="NCBI Taxonomy" id="749634"/>
    <lineage>
        <taxon>Eukaryota</taxon>
        <taxon>Fungi</taxon>
        <taxon>Dikarya</taxon>
        <taxon>Ascomycota</taxon>
        <taxon>Pezizomycotina</taxon>
        <taxon>Dothideomycetes</taxon>
        <taxon>Pleosporomycetidae</taxon>
        <taxon>Pleosporales</taxon>
        <taxon>Pleosporineae</taxon>
        <taxon>Didymellaceae</taxon>
        <taxon>Didymella</taxon>
    </lineage>
</organism>
<reference evidence="1" key="1">
    <citation type="submission" date="2022-10" db="EMBL/GenBank/DDBJ databases">
        <title>Tapping the CABI collections for fungal endophytes: first genome assemblies for Collariella, Neodidymelliopsis, Ascochyta clinopodiicola, Didymella pomorum, Didymosphaeria variabile, Neocosmospora piperis and Neocucurbitaria cava.</title>
        <authorList>
            <person name="Hill R."/>
        </authorList>
    </citation>
    <scope>NUCLEOTIDE SEQUENCE</scope>
    <source>
        <strain evidence="1">IMI 355091</strain>
    </source>
</reference>
<evidence type="ECO:0000313" key="2">
    <source>
        <dbReference type="Proteomes" id="UP001140510"/>
    </source>
</evidence>
<name>A0A9W8ZM71_9PLEO</name>
<gene>
    <name evidence="1" type="ORF">N0V91_001249</name>
</gene>